<proteinExistence type="inferred from homology"/>
<dbReference type="CDD" id="cd12173">
    <property type="entry name" value="PGDH_4"/>
    <property type="match status" value="1"/>
</dbReference>
<evidence type="ECO:0000256" key="1">
    <source>
        <dbReference type="ARBA" id="ARBA00005854"/>
    </source>
</evidence>
<dbReference type="InterPro" id="IPR029753">
    <property type="entry name" value="D-isomer_DH_CS"/>
</dbReference>
<evidence type="ECO:0000259" key="5">
    <source>
        <dbReference type="Pfam" id="PF00389"/>
    </source>
</evidence>
<dbReference type="FunFam" id="3.40.50.720:FF:000203">
    <property type="entry name" value="D-3-phosphoglycerate dehydrogenase (SerA)"/>
    <property type="match status" value="1"/>
</dbReference>
<dbReference type="OrthoDB" id="1522997at2"/>
<evidence type="ECO:0000256" key="2">
    <source>
        <dbReference type="ARBA" id="ARBA00023002"/>
    </source>
</evidence>
<reference evidence="7 8" key="1">
    <citation type="submission" date="2015-09" db="EMBL/GenBank/DDBJ databases">
        <title>Identification and resolution of microdiversity through metagenomic sequencing of parallel consortia.</title>
        <authorList>
            <person name="Nelson W.C."/>
            <person name="Romine M.F."/>
            <person name="Lindemann S.R."/>
        </authorList>
    </citation>
    <scope>NUCLEOTIDE SEQUENCE [LARGE SCALE GENOMIC DNA]</scope>
    <source>
        <strain evidence="7">HL-49</strain>
    </source>
</reference>
<evidence type="ECO:0000313" key="7">
    <source>
        <dbReference type="EMBL" id="KPQ19107.1"/>
    </source>
</evidence>
<dbReference type="PROSITE" id="PS00670">
    <property type="entry name" value="D_2_HYDROXYACID_DH_2"/>
    <property type="match status" value="1"/>
</dbReference>
<evidence type="ECO:0000313" key="8">
    <source>
        <dbReference type="Proteomes" id="UP000050421"/>
    </source>
</evidence>
<accession>A0A0P7YTZ3</accession>
<dbReference type="Gene3D" id="3.40.50.720">
    <property type="entry name" value="NAD(P)-binding Rossmann-like Domain"/>
    <property type="match status" value="2"/>
</dbReference>
<evidence type="ECO:0000256" key="4">
    <source>
        <dbReference type="RuleBase" id="RU003719"/>
    </source>
</evidence>
<dbReference type="SUPFAM" id="SSF51735">
    <property type="entry name" value="NAD(P)-binding Rossmann-fold domains"/>
    <property type="match status" value="1"/>
</dbReference>
<gene>
    <name evidence="7" type="primary">serA-2</name>
    <name evidence="7" type="ORF">HLUCCX10_03890</name>
</gene>
<dbReference type="eggNOG" id="COG1052">
    <property type="taxonomic scope" value="Bacteria"/>
</dbReference>
<feature type="domain" description="D-isomer specific 2-hydroxyacid dehydrogenase NAD-binding" evidence="6">
    <location>
        <begin position="108"/>
        <end position="279"/>
    </location>
</feature>
<dbReference type="InterPro" id="IPR036291">
    <property type="entry name" value="NAD(P)-bd_dom_sf"/>
</dbReference>
<dbReference type="Pfam" id="PF00389">
    <property type="entry name" value="2-Hacid_dh"/>
    <property type="match status" value="1"/>
</dbReference>
<comment type="caution">
    <text evidence="7">The sequence shown here is derived from an EMBL/GenBank/DDBJ whole genome shotgun (WGS) entry which is preliminary data.</text>
</comment>
<dbReference type="EMBL" id="LJXT01000015">
    <property type="protein sequence ID" value="KPQ19107.1"/>
    <property type="molecule type" value="Genomic_DNA"/>
</dbReference>
<dbReference type="PANTHER" id="PTHR43761:SF1">
    <property type="entry name" value="D-ISOMER SPECIFIC 2-HYDROXYACID DEHYDROGENASE CATALYTIC DOMAIN-CONTAINING PROTEIN-RELATED"/>
    <property type="match status" value="1"/>
</dbReference>
<dbReference type="PROSITE" id="PS00065">
    <property type="entry name" value="D_2_HYDROXYACID_DH_1"/>
    <property type="match status" value="1"/>
</dbReference>
<keyword evidence="2 4" id="KW-0560">Oxidoreductase</keyword>
<dbReference type="PANTHER" id="PTHR43761">
    <property type="entry name" value="D-ISOMER SPECIFIC 2-HYDROXYACID DEHYDROGENASE FAMILY PROTEIN (AFU_ORTHOLOGUE AFUA_1G13630)"/>
    <property type="match status" value="1"/>
</dbReference>
<keyword evidence="3" id="KW-0520">NAD</keyword>
<evidence type="ECO:0000256" key="3">
    <source>
        <dbReference type="ARBA" id="ARBA00023027"/>
    </source>
</evidence>
<dbReference type="InterPro" id="IPR006139">
    <property type="entry name" value="D-isomer_2_OHA_DH_cat_dom"/>
</dbReference>
<protein>
    <submittedName>
        <fullName evidence="7">D-3-phosphoglycerate dehydrogenase SerA</fullName>
    </submittedName>
</protein>
<dbReference type="InterPro" id="IPR050418">
    <property type="entry name" value="D-iso_2-hydroxyacid_DH_PdxB"/>
</dbReference>
<dbReference type="PATRIC" id="fig|1305737.6.peg.1423"/>
<dbReference type="InterPro" id="IPR029752">
    <property type="entry name" value="D-isomer_DH_CS1"/>
</dbReference>
<evidence type="ECO:0000259" key="6">
    <source>
        <dbReference type="Pfam" id="PF02826"/>
    </source>
</evidence>
<name>A0A0P7YTZ3_9BACT</name>
<dbReference type="InterPro" id="IPR006140">
    <property type="entry name" value="D-isomer_DH_NAD-bd"/>
</dbReference>
<feature type="domain" description="D-isomer specific 2-hydroxyacid dehydrogenase catalytic" evidence="5">
    <location>
        <begin position="5"/>
        <end position="305"/>
    </location>
</feature>
<dbReference type="STRING" id="1305737.GCA_000526355_01690"/>
<dbReference type="PROSITE" id="PS00671">
    <property type="entry name" value="D_2_HYDROXYACID_DH_3"/>
    <property type="match status" value="1"/>
</dbReference>
<sequence length="320" mass="35354">MSKRILLLETLAEEAMELLNASEEVEIVFALDEISLKEALEKPDFQAIITRGKGQVRSQLMDQIPGLQVIARAGVGLDNIDVDEASKRNIKVVNAPNSNANTIAEHTISLMLNLQRNLFNAFNMVKEGRWKERGNYIGDELHGKTLGVLGMGNIGKKVARIAEALGMEVCYWSAYRESVSYAMLTFDEVLKKSDIITIHLPLTSDTENLISQEAFDQMKEGAILINTARGKIIDQESLINALNSGKLGGFGADVLAEEPPKEDDHLITHPNTLITAHVGSLTKTTYTKMCTMTVENTLAILGGEKHMENCIFNLNNLRKE</sequence>
<organism evidence="7 8">
    <name type="scientific">Algoriphagus marincola HL-49</name>
    <dbReference type="NCBI Taxonomy" id="1305737"/>
    <lineage>
        <taxon>Bacteria</taxon>
        <taxon>Pseudomonadati</taxon>
        <taxon>Bacteroidota</taxon>
        <taxon>Cytophagia</taxon>
        <taxon>Cytophagales</taxon>
        <taxon>Cyclobacteriaceae</taxon>
        <taxon>Algoriphagus</taxon>
    </lineage>
</organism>
<dbReference type="Pfam" id="PF02826">
    <property type="entry name" value="2-Hacid_dh_C"/>
    <property type="match status" value="1"/>
</dbReference>
<dbReference type="SUPFAM" id="SSF52283">
    <property type="entry name" value="Formate/glycerate dehydrogenase catalytic domain-like"/>
    <property type="match status" value="1"/>
</dbReference>
<comment type="similarity">
    <text evidence="1 4">Belongs to the D-isomer specific 2-hydroxyacid dehydrogenase family.</text>
</comment>
<dbReference type="GO" id="GO:0016616">
    <property type="term" value="F:oxidoreductase activity, acting on the CH-OH group of donors, NAD or NADP as acceptor"/>
    <property type="evidence" value="ECO:0007669"/>
    <property type="project" value="InterPro"/>
</dbReference>
<dbReference type="AlphaFoldDB" id="A0A0P7YTZ3"/>
<dbReference type="Proteomes" id="UP000050421">
    <property type="component" value="Unassembled WGS sequence"/>
</dbReference>
<dbReference type="GO" id="GO:0051287">
    <property type="term" value="F:NAD binding"/>
    <property type="evidence" value="ECO:0007669"/>
    <property type="project" value="InterPro"/>
</dbReference>